<keyword evidence="5 7" id="KW-1133">Transmembrane helix</keyword>
<gene>
    <name evidence="9" type="primary">dedA</name>
    <name evidence="9" type="ORF">XIS1_1680138</name>
</gene>
<feature type="transmembrane region" description="Helical" evidence="7">
    <location>
        <begin position="175"/>
        <end position="197"/>
    </location>
</feature>
<feature type="transmembrane region" description="Helical" evidence="7">
    <location>
        <begin position="209"/>
        <end position="227"/>
    </location>
</feature>
<dbReference type="InterPro" id="IPR058127">
    <property type="entry name" value="DedA"/>
</dbReference>
<accession>A0A1N6MVQ5</accession>
<evidence type="ECO:0000256" key="5">
    <source>
        <dbReference type="ARBA" id="ARBA00022989"/>
    </source>
</evidence>
<organism evidence="9 10">
    <name type="scientific">Xenorhabdus innexi</name>
    <dbReference type="NCBI Taxonomy" id="290109"/>
    <lineage>
        <taxon>Bacteria</taxon>
        <taxon>Pseudomonadati</taxon>
        <taxon>Pseudomonadota</taxon>
        <taxon>Gammaproteobacteria</taxon>
        <taxon>Enterobacterales</taxon>
        <taxon>Morganellaceae</taxon>
        <taxon>Xenorhabdus</taxon>
    </lineage>
</organism>
<keyword evidence="6 7" id="KW-0472">Membrane</keyword>
<evidence type="ECO:0000256" key="2">
    <source>
        <dbReference type="ARBA" id="ARBA00010792"/>
    </source>
</evidence>
<dbReference type="PANTHER" id="PTHR30353:SF0">
    <property type="entry name" value="TRANSMEMBRANE PROTEIN"/>
    <property type="match status" value="1"/>
</dbReference>
<dbReference type="NCBIfam" id="NF008102">
    <property type="entry name" value="PRK10847.1"/>
    <property type="match status" value="1"/>
</dbReference>
<dbReference type="InterPro" id="IPR032816">
    <property type="entry name" value="VTT_dom"/>
</dbReference>
<comment type="subcellular location">
    <subcellularLocation>
        <location evidence="1 7">Cell membrane</location>
        <topology evidence="1 7">Multi-pass membrane protein</topology>
    </subcellularLocation>
</comment>
<sequence length="241" mass="27165">MMTGKFEHTRNIMEFFTHFIDFAKFIVDFILHIDAHLAELVATYGDWVYGILFLIVFCETGLVVTPFLPGDSLLFVAGALSALDSNDLNVHIMAALIIAAAIIGDAINYTIGRIFGEKLFNNPNSRIFRRSYLDKTHQFYEKHGGKAIILARFVPIIRTFAPFVAGMGKMSYRHFAAYNVIGALIWVLLFTYAGYLFGDMPIIQQNLKLLIVAIIFISILPGVIEIWRHRRAASKKAADNN</sequence>
<reference evidence="10" key="1">
    <citation type="submission" date="2016-12" db="EMBL/GenBank/DDBJ databases">
        <authorList>
            <person name="Gaudriault S."/>
        </authorList>
    </citation>
    <scope>NUCLEOTIDE SEQUENCE [LARGE SCALE GENOMIC DNA]</scope>
    <source>
        <strain evidence="10">HGB1681 (deposited as PTA-6826 in the American Type Culture Collection)</strain>
    </source>
</reference>
<evidence type="ECO:0000256" key="7">
    <source>
        <dbReference type="RuleBase" id="RU367016"/>
    </source>
</evidence>
<feature type="transmembrane region" description="Helical" evidence="7">
    <location>
        <begin position="47"/>
        <end position="68"/>
    </location>
</feature>
<feature type="domain" description="VTT" evidence="8">
    <location>
        <begin position="68"/>
        <end position="195"/>
    </location>
</feature>
<name>A0A1N6MVQ5_9GAMM</name>
<dbReference type="EMBL" id="FTLG01000077">
    <property type="protein sequence ID" value="SIP72901.1"/>
    <property type="molecule type" value="Genomic_DNA"/>
</dbReference>
<dbReference type="GO" id="GO:0005886">
    <property type="term" value="C:plasma membrane"/>
    <property type="evidence" value="ECO:0007669"/>
    <property type="project" value="UniProtKB-SubCell"/>
</dbReference>
<keyword evidence="3 7" id="KW-1003">Cell membrane</keyword>
<dbReference type="AlphaFoldDB" id="A0A1N6MVQ5"/>
<evidence type="ECO:0000256" key="4">
    <source>
        <dbReference type="ARBA" id="ARBA00022692"/>
    </source>
</evidence>
<dbReference type="Pfam" id="PF09335">
    <property type="entry name" value="VTT_dom"/>
    <property type="match status" value="1"/>
</dbReference>
<protein>
    <submittedName>
        <fullName evidence="9">Protein dedA</fullName>
    </submittedName>
</protein>
<proteinExistence type="inferred from homology"/>
<evidence type="ECO:0000313" key="9">
    <source>
        <dbReference type="EMBL" id="SIP72901.1"/>
    </source>
</evidence>
<dbReference type="Proteomes" id="UP000196435">
    <property type="component" value="Unassembled WGS sequence"/>
</dbReference>
<keyword evidence="4 7" id="KW-0812">Transmembrane</keyword>
<dbReference type="InterPro" id="IPR032818">
    <property type="entry name" value="DedA-like"/>
</dbReference>
<comment type="similarity">
    <text evidence="2 7">Belongs to the DedA family.</text>
</comment>
<dbReference type="PANTHER" id="PTHR30353">
    <property type="entry name" value="INNER MEMBRANE PROTEIN DEDA-RELATED"/>
    <property type="match status" value="1"/>
</dbReference>
<feature type="transmembrane region" description="Helical" evidence="7">
    <location>
        <begin position="88"/>
        <end position="111"/>
    </location>
</feature>
<evidence type="ECO:0000256" key="3">
    <source>
        <dbReference type="ARBA" id="ARBA00022475"/>
    </source>
</evidence>
<evidence type="ECO:0000256" key="6">
    <source>
        <dbReference type="ARBA" id="ARBA00023136"/>
    </source>
</evidence>
<evidence type="ECO:0000259" key="8">
    <source>
        <dbReference type="Pfam" id="PF09335"/>
    </source>
</evidence>
<evidence type="ECO:0000313" key="10">
    <source>
        <dbReference type="Proteomes" id="UP000196435"/>
    </source>
</evidence>
<evidence type="ECO:0000256" key="1">
    <source>
        <dbReference type="ARBA" id="ARBA00004651"/>
    </source>
</evidence>